<feature type="region of interest" description="Disordered" evidence="1">
    <location>
        <begin position="92"/>
        <end position="116"/>
    </location>
</feature>
<sequence length="259" mass="28618">MRARARTSLQSRARHRRSISATDRMNRSPSTCHPNAALKSRAPLPKRLRRRRPHGVHTFDSPANDRAARCASISPVARFAASRCERRAQARSRRFARSATKRIADGGATGVPASDRWSPTAPSFACAFKARASRAQSKQARRRAERATASRARGHRRERRARAPFSDAEPTTSRRSRALFPSPAARYAAREAASPDSRPSAARRAVRARSHGPSPHGRMTKDSGMIDPHDAPRPTSGAPTIHSDRITQFASPIRRRAPH</sequence>
<feature type="region of interest" description="Disordered" evidence="1">
    <location>
        <begin position="1"/>
        <end position="45"/>
    </location>
</feature>
<feature type="compositionally biased region" description="Low complexity" evidence="1">
    <location>
        <begin position="184"/>
        <end position="203"/>
    </location>
</feature>
<feature type="compositionally biased region" description="Low complexity" evidence="1">
    <location>
        <begin position="129"/>
        <end position="138"/>
    </location>
</feature>
<organism evidence="2 3">
    <name type="scientific">Burkholderia pseudomallei</name>
    <name type="common">Pseudomonas pseudomallei</name>
    <dbReference type="NCBI Taxonomy" id="28450"/>
    <lineage>
        <taxon>Bacteria</taxon>
        <taxon>Pseudomonadati</taxon>
        <taxon>Pseudomonadota</taxon>
        <taxon>Betaproteobacteria</taxon>
        <taxon>Burkholderiales</taxon>
        <taxon>Burkholderiaceae</taxon>
        <taxon>Burkholderia</taxon>
        <taxon>pseudomallei group</taxon>
    </lineage>
</organism>
<comment type="caution">
    <text evidence="2">The sequence shown here is derived from an EMBL/GenBank/DDBJ whole genome shotgun (WGS) entry which is preliminary data.</text>
</comment>
<feature type="compositionally biased region" description="Basic residues" evidence="1">
    <location>
        <begin position="152"/>
        <end position="162"/>
    </location>
</feature>
<name>A0AA40MGA9_BURPE</name>
<evidence type="ECO:0000313" key="3">
    <source>
        <dbReference type="Proteomes" id="UP000030475"/>
    </source>
</evidence>
<feature type="compositionally biased region" description="Polar residues" evidence="1">
    <location>
        <begin position="19"/>
        <end position="33"/>
    </location>
</feature>
<evidence type="ECO:0000313" key="2">
    <source>
        <dbReference type="EMBL" id="KGX11330.1"/>
    </source>
</evidence>
<dbReference type="Proteomes" id="UP000030475">
    <property type="component" value="Unassembled WGS sequence"/>
</dbReference>
<dbReference type="EMBL" id="JQIM01000009">
    <property type="protein sequence ID" value="KGX11330.1"/>
    <property type="molecule type" value="Genomic_DNA"/>
</dbReference>
<dbReference type="AlphaFoldDB" id="A0AA40MGA9"/>
<protein>
    <submittedName>
        <fullName evidence="2">Uncharacterized protein</fullName>
    </submittedName>
</protein>
<accession>A0AA40MGA9</accession>
<proteinExistence type="predicted"/>
<reference evidence="2 3" key="1">
    <citation type="submission" date="2014-08" db="EMBL/GenBank/DDBJ databases">
        <authorList>
            <person name="Bunnell A."/>
            <person name="Chain P.S."/>
            <person name="Chertkov O."/>
            <person name="Currie B.J."/>
            <person name="Daligault H.E."/>
            <person name="Davenport K.W."/>
            <person name="Davis C."/>
            <person name="Gleasner C.D."/>
            <person name="Johnson S.L."/>
            <person name="Kaestli M."/>
            <person name="Koren S."/>
            <person name="Kunde Y.A."/>
            <person name="Mayo M."/>
            <person name="McMurry K.K."/>
            <person name="Price E.P."/>
            <person name="Reitenga K.G."/>
            <person name="Robison R."/>
            <person name="Rosovitz M.J."/>
            <person name="Sarovich D.S."/>
            <person name="Teshima H."/>
        </authorList>
    </citation>
    <scope>NUCLEOTIDE SEQUENCE [LARGE SCALE GENOMIC DNA]</scope>
    <source>
        <strain evidence="2 3">MSHR44</strain>
    </source>
</reference>
<gene>
    <name evidence="2" type="ORF">Y036_3780</name>
</gene>
<feature type="region of interest" description="Disordered" evidence="1">
    <location>
        <begin position="129"/>
        <end position="259"/>
    </location>
</feature>
<evidence type="ECO:0000256" key="1">
    <source>
        <dbReference type="SAM" id="MobiDB-lite"/>
    </source>
</evidence>